<organism evidence="1 2">
    <name type="scientific">Tenuifilum thalassicum</name>
    <dbReference type="NCBI Taxonomy" id="2590900"/>
    <lineage>
        <taxon>Bacteria</taxon>
        <taxon>Pseudomonadati</taxon>
        <taxon>Bacteroidota</taxon>
        <taxon>Bacteroidia</taxon>
        <taxon>Bacteroidales</taxon>
        <taxon>Tenuifilaceae</taxon>
        <taxon>Tenuifilum</taxon>
    </lineage>
</organism>
<protein>
    <submittedName>
        <fullName evidence="1">OsmC family protein</fullName>
    </submittedName>
</protein>
<dbReference type="PANTHER" id="PTHR39624:SF2">
    <property type="entry name" value="OSMC-LIKE PROTEIN"/>
    <property type="match status" value="1"/>
</dbReference>
<name>A0A7D3Y3G8_9BACT</name>
<dbReference type="Pfam" id="PF02566">
    <property type="entry name" value="OsmC"/>
    <property type="match status" value="1"/>
</dbReference>
<evidence type="ECO:0000313" key="1">
    <source>
        <dbReference type="EMBL" id="QKG79369.1"/>
    </source>
</evidence>
<reference evidence="1 2" key="1">
    <citation type="submission" date="2019-07" db="EMBL/GenBank/DDBJ databases">
        <title>Thalassofilum flectens gen. nov., sp. nov., a novel moderate thermophilic anaerobe from a shallow sea hot spring in Kunashir Island (Russia), representing a new family in the order Bacteroidales, and proposal of Thalassofilacea fam. nov.</title>
        <authorList>
            <person name="Kochetkova T.V."/>
            <person name="Podosokorskaya O.A."/>
            <person name="Novikov A."/>
            <person name="Elcheninov A.G."/>
            <person name="Toshchakov S.V."/>
            <person name="Kublanov I.V."/>
        </authorList>
    </citation>
    <scope>NUCLEOTIDE SEQUENCE [LARGE SCALE GENOMIC DNA]</scope>
    <source>
        <strain evidence="1 2">38-H</strain>
    </source>
</reference>
<sequence length="137" mass="15052">MGKTSTIIYKGDLRTEATHTRSGVTITTDAPVDNQGKGECFSPTDLLATSLGACMITIMGIAAQTHGFNIDGTKIDVEKIMGTNPRRVVEVVIDLYFPHNNYTEKERKLIAAAANECPVAQSLHPDLKQTFRFHFPE</sequence>
<dbReference type="RefSeq" id="WP_173073049.1">
    <property type="nucleotide sequence ID" value="NZ_CP041345.1"/>
</dbReference>
<keyword evidence="2" id="KW-1185">Reference proteome</keyword>
<accession>A0A7D3Y3G8</accession>
<dbReference type="Gene3D" id="3.30.300.20">
    <property type="match status" value="1"/>
</dbReference>
<dbReference type="PANTHER" id="PTHR39624">
    <property type="entry name" value="PROTEIN INVOLVED IN RIMO-MEDIATED BETA-METHYLTHIOLATION OF RIBOSOMAL PROTEIN S12 YCAO"/>
    <property type="match status" value="1"/>
</dbReference>
<dbReference type="AlphaFoldDB" id="A0A7D3Y3G8"/>
<dbReference type="SUPFAM" id="SSF82784">
    <property type="entry name" value="OsmC-like"/>
    <property type="match status" value="1"/>
</dbReference>
<dbReference type="InterPro" id="IPR036102">
    <property type="entry name" value="OsmC/Ohrsf"/>
</dbReference>
<dbReference type="KEGG" id="ttz:FHG85_03500"/>
<proteinExistence type="predicted"/>
<dbReference type="Proteomes" id="UP000500961">
    <property type="component" value="Chromosome"/>
</dbReference>
<dbReference type="InterPro" id="IPR003718">
    <property type="entry name" value="OsmC/Ohr_fam"/>
</dbReference>
<evidence type="ECO:0000313" key="2">
    <source>
        <dbReference type="Proteomes" id="UP000500961"/>
    </source>
</evidence>
<dbReference type="EMBL" id="CP041345">
    <property type="protein sequence ID" value="QKG79369.1"/>
    <property type="molecule type" value="Genomic_DNA"/>
</dbReference>
<gene>
    <name evidence="1" type="ORF">FHG85_03500</name>
</gene>
<dbReference type="InterPro" id="IPR015946">
    <property type="entry name" value="KH_dom-like_a/b"/>
</dbReference>